<evidence type="ECO:0000313" key="2">
    <source>
        <dbReference type="Proteomes" id="UP000594261"/>
    </source>
</evidence>
<dbReference type="EnsemblPlants" id="QL10p054748:mrna">
    <property type="protein sequence ID" value="QL10p054748:mrna"/>
    <property type="gene ID" value="QL10p054748"/>
</dbReference>
<dbReference type="Gramene" id="QL10p054748:mrna">
    <property type="protein sequence ID" value="QL10p054748:mrna"/>
    <property type="gene ID" value="QL10p054748"/>
</dbReference>
<evidence type="ECO:0000313" key="1">
    <source>
        <dbReference type="EnsemblPlants" id="QL10p054748:mrna"/>
    </source>
</evidence>
<keyword evidence="2" id="KW-1185">Reference proteome</keyword>
<dbReference type="Proteomes" id="UP000594261">
    <property type="component" value="Chromosome 10"/>
</dbReference>
<dbReference type="EMBL" id="LRBV02000010">
    <property type="status" value="NOT_ANNOTATED_CDS"/>
    <property type="molecule type" value="Genomic_DNA"/>
</dbReference>
<name>A0A7N2RCG6_QUELO</name>
<dbReference type="AlphaFoldDB" id="A0A7N2RCG6"/>
<dbReference type="InParanoid" id="A0A7N2RCG6"/>
<organism evidence="1 2">
    <name type="scientific">Quercus lobata</name>
    <name type="common">Valley oak</name>
    <dbReference type="NCBI Taxonomy" id="97700"/>
    <lineage>
        <taxon>Eukaryota</taxon>
        <taxon>Viridiplantae</taxon>
        <taxon>Streptophyta</taxon>
        <taxon>Embryophyta</taxon>
        <taxon>Tracheophyta</taxon>
        <taxon>Spermatophyta</taxon>
        <taxon>Magnoliopsida</taxon>
        <taxon>eudicotyledons</taxon>
        <taxon>Gunneridae</taxon>
        <taxon>Pentapetalae</taxon>
        <taxon>rosids</taxon>
        <taxon>fabids</taxon>
        <taxon>Fagales</taxon>
        <taxon>Fagaceae</taxon>
        <taxon>Quercus</taxon>
    </lineage>
</organism>
<sequence>MHIKDNANVHSDAWCDFEYVKPTPLDSLKFVDHLLLTSKEICEEIAHYKDAVFDSLAYYLTFKGSKVNGFRRAKRQSFVYLKERVWKKLQGWKEKLLS</sequence>
<protein>
    <submittedName>
        <fullName evidence="1">Uncharacterized protein</fullName>
    </submittedName>
</protein>
<accession>A0A7N2RCG6</accession>
<reference evidence="1 2" key="1">
    <citation type="journal article" date="2016" name="G3 (Bethesda)">
        <title>First Draft Assembly and Annotation of the Genome of a California Endemic Oak Quercus lobata Nee (Fagaceae).</title>
        <authorList>
            <person name="Sork V.L."/>
            <person name="Fitz-Gibbon S.T."/>
            <person name="Puiu D."/>
            <person name="Crepeau M."/>
            <person name="Gugger P.F."/>
            <person name="Sherman R."/>
            <person name="Stevens K."/>
            <person name="Langley C.H."/>
            <person name="Pellegrini M."/>
            <person name="Salzberg S.L."/>
        </authorList>
    </citation>
    <scope>NUCLEOTIDE SEQUENCE [LARGE SCALE GENOMIC DNA]</scope>
    <source>
        <strain evidence="1 2">cv. SW786</strain>
    </source>
</reference>
<reference evidence="1" key="2">
    <citation type="submission" date="2021-01" db="UniProtKB">
        <authorList>
            <consortium name="EnsemblPlants"/>
        </authorList>
    </citation>
    <scope>IDENTIFICATION</scope>
</reference>
<proteinExistence type="predicted"/>